<dbReference type="PANTHER" id="PTHR10578:SF107">
    <property type="entry name" value="2-HYDROXYACID OXIDASE 1"/>
    <property type="match status" value="1"/>
</dbReference>
<reference evidence="6" key="1">
    <citation type="submission" date="2021-02" db="EMBL/GenBank/DDBJ databases">
        <authorList>
            <person name="Nowell W R."/>
        </authorList>
    </citation>
    <scope>NUCLEOTIDE SEQUENCE</scope>
</reference>
<evidence type="ECO:0000259" key="5">
    <source>
        <dbReference type="PROSITE" id="PS51349"/>
    </source>
</evidence>
<keyword evidence="3" id="KW-0288">FMN</keyword>
<dbReference type="PROSITE" id="PS51349">
    <property type="entry name" value="FMN_HYDROXY_ACID_DH_2"/>
    <property type="match status" value="1"/>
</dbReference>
<keyword evidence="4" id="KW-0560">Oxidoreductase</keyword>
<evidence type="ECO:0000313" key="6">
    <source>
        <dbReference type="EMBL" id="CAF4451214.1"/>
    </source>
</evidence>
<evidence type="ECO:0000313" key="7">
    <source>
        <dbReference type="Proteomes" id="UP000663844"/>
    </source>
</evidence>
<dbReference type="InterPro" id="IPR000262">
    <property type="entry name" value="FMN-dep_DH"/>
</dbReference>
<proteinExistence type="predicted"/>
<dbReference type="EMBL" id="CAJOAZ010032949">
    <property type="protein sequence ID" value="CAF4451214.1"/>
    <property type="molecule type" value="Genomic_DNA"/>
</dbReference>
<evidence type="ECO:0000256" key="4">
    <source>
        <dbReference type="ARBA" id="ARBA00023002"/>
    </source>
</evidence>
<comment type="cofactor">
    <cofactor evidence="1">
        <name>FMN</name>
        <dbReference type="ChEBI" id="CHEBI:58210"/>
    </cofactor>
</comment>
<dbReference type="Pfam" id="PF01070">
    <property type="entry name" value="FMN_dh"/>
    <property type="match status" value="1"/>
</dbReference>
<dbReference type="PANTHER" id="PTHR10578">
    <property type="entry name" value="S -2-HYDROXY-ACID OXIDASE-RELATED"/>
    <property type="match status" value="1"/>
</dbReference>
<dbReference type="InterPro" id="IPR037396">
    <property type="entry name" value="FMN_HAD"/>
</dbReference>
<protein>
    <recommendedName>
        <fullName evidence="5">FMN hydroxy acid dehydrogenase domain-containing protein</fullName>
    </recommendedName>
</protein>
<dbReference type="InterPro" id="IPR013785">
    <property type="entry name" value="Aldolase_TIM"/>
</dbReference>
<accession>A0A820SK19</accession>
<comment type="caution">
    <text evidence="6">The sequence shown here is derived from an EMBL/GenBank/DDBJ whole genome shotgun (WGS) entry which is preliminary data.</text>
</comment>
<dbReference type="AlphaFoldDB" id="A0A820SK19"/>
<organism evidence="6 7">
    <name type="scientific">Adineta steineri</name>
    <dbReference type="NCBI Taxonomy" id="433720"/>
    <lineage>
        <taxon>Eukaryota</taxon>
        <taxon>Metazoa</taxon>
        <taxon>Spiralia</taxon>
        <taxon>Gnathifera</taxon>
        <taxon>Rotifera</taxon>
        <taxon>Eurotatoria</taxon>
        <taxon>Bdelloidea</taxon>
        <taxon>Adinetida</taxon>
        <taxon>Adinetidae</taxon>
        <taxon>Adineta</taxon>
    </lineage>
</organism>
<gene>
    <name evidence="6" type="ORF">OXD698_LOCUS54407</name>
</gene>
<name>A0A820SK19_9BILA</name>
<feature type="domain" description="FMN hydroxy acid dehydrogenase" evidence="5">
    <location>
        <begin position="1"/>
        <end position="98"/>
    </location>
</feature>
<keyword evidence="2" id="KW-0285">Flavoprotein</keyword>
<evidence type="ECO:0000256" key="1">
    <source>
        <dbReference type="ARBA" id="ARBA00001917"/>
    </source>
</evidence>
<evidence type="ECO:0000256" key="2">
    <source>
        <dbReference type="ARBA" id="ARBA00022630"/>
    </source>
</evidence>
<dbReference type="Gene3D" id="3.20.20.70">
    <property type="entry name" value="Aldolase class I"/>
    <property type="match status" value="1"/>
</dbReference>
<dbReference type="SUPFAM" id="SSF51395">
    <property type="entry name" value="FMN-linked oxidoreductases"/>
    <property type="match status" value="1"/>
</dbReference>
<sequence>MHRMADDEGECSTARAAVRANTVMILSSLSTTRIEDVAQAHQQALKQYPTSTSQLWFQLYILKDRAFTKRLVERAESAGFRALVVTVDACRFGNREID</sequence>
<dbReference type="GO" id="GO:0016491">
    <property type="term" value="F:oxidoreductase activity"/>
    <property type="evidence" value="ECO:0007669"/>
    <property type="project" value="UniProtKB-KW"/>
</dbReference>
<feature type="non-terminal residue" evidence="6">
    <location>
        <position position="98"/>
    </location>
</feature>
<dbReference type="Proteomes" id="UP000663844">
    <property type="component" value="Unassembled WGS sequence"/>
</dbReference>
<evidence type="ECO:0000256" key="3">
    <source>
        <dbReference type="ARBA" id="ARBA00022643"/>
    </source>
</evidence>